<protein>
    <submittedName>
        <fullName evidence="8">Oxygen-dependent choline dehydrogenase</fullName>
    </submittedName>
</protein>
<sequence length="723" mass="79017">MGFSGSKIFLSLILPATCGLCFFNVASVSSYPSTSSKPANLYDFIVVGGGTAGCALASRLSESGRHTVLLLEAGDVPKPELNVPTLVTQNLDGYIKTYQSVPQQNAGLETNGVNQHGYNGPITISRPRYAPGLERWIQAGRELGHPILDPNGPQKISFGAVEWSHNRGRRVSSYEGYLKPFLSSRRNLRVLTNAEASQIIFEGNRAVGVKYSDNSTGTSQQAYARVRVESSVLPGAGVIESSVLLMRSGIGPKSVLDAAKVPLIRNLPVGQGCQDHVIVFLDVIVNNKSEIFNPERDLTPEALRIYEQEGDGPYSSFEGAPGQAFLKSSVQRSDNIEGWPDLHFIYQNTASNTAIGVLTRSAVDAGQISDYETIIRAAPILVRPNSRGSIKLNPDNVDGPPLVDFNMLSDSQDMDVLVEGVKTMLKVYEQTEAYRRVGARYPTTPLPACRHLTFRSDEYWKCYIRQKAQSAVHGVGTCRMGRGSQDPNAVVDSTLKVIGVEGLRVVDASVMPVITNANTQAPVNAIAEKASDMILSQWTFVYLTGRTLGGSSSVNAMFFNRGSPHDYDNWANITQDASWKYSNLVPYWKKVENYMGDTPSDQHGYGGPITVSRPKYAPGLSRWLEAGQSLGYEVVADPNGPQRIGFMHIEFSKRFGRRVSSYSGYIKPYLSSRRNLRVIPNAQASQIIFDGNRAVGVRFSVNSTSSMQTAWVRKEVVVSAGVM</sequence>
<dbReference type="Pfam" id="PF13450">
    <property type="entry name" value="NAD_binding_8"/>
    <property type="match status" value="1"/>
</dbReference>
<dbReference type="Pfam" id="PF05199">
    <property type="entry name" value="GMC_oxred_C"/>
    <property type="match status" value="1"/>
</dbReference>
<dbReference type="EMBL" id="LJIJ01001176">
    <property type="protein sequence ID" value="ODM92682.1"/>
    <property type="molecule type" value="Genomic_DNA"/>
</dbReference>
<keyword evidence="6" id="KW-0732">Signal</keyword>
<evidence type="ECO:0000256" key="3">
    <source>
        <dbReference type="ARBA" id="ARBA00022630"/>
    </source>
</evidence>
<dbReference type="GO" id="GO:0050660">
    <property type="term" value="F:flavin adenine dinucleotide binding"/>
    <property type="evidence" value="ECO:0007669"/>
    <property type="project" value="InterPro"/>
</dbReference>
<keyword evidence="9" id="KW-1185">Reference proteome</keyword>
<proteinExistence type="inferred from homology"/>
<dbReference type="OrthoDB" id="269227at2759"/>
<reference evidence="8 9" key="1">
    <citation type="journal article" date="2016" name="Genome Biol. Evol.">
        <title>Gene Family Evolution Reflects Adaptation to Soil Environmental Stressors in the Genome of the Collembolan Orchesella cincta.</title>
        <authorList>
            <person name="Faddeeva-Vakhrusheva A."/>
            <person name="Derks M.F."/>
            <person name="Anvar S.Y."/>
            <person name="Agamennone V."/>
            <person name="Suring W."/>
            <person name="Smit S."/>
            <person name="van Straalen N.M."/>
            <person name="Roelofs D."/>
        </authorList>
    </citation>
    <scope>NUCLEOTIDE SEQUENCE [LARGE SCALE GENOMIC DNA]</scope>
    <source>
        <tissue evidence="8">Mixed pool</tissue>
    </source>
</reference>
<dbReference type="AlphaFoldDB" id="A0A1D2MIE0"/>
<dbReference type="GO" id="GO:0016614">
    <property type="term" value="F:oxidoreductase activity, acting on CH-OH group of donors"/>
    <property type="evidence" value="ECO:0007669"/>
    <property type="project" value="InterPro"/>
</dbReference>
<comment type="similarity">
    <text evidence="2 5">Belongs to the GMC oxidoreductase family.</text>
</comment>
<dbReference type="SUPFAM" id="SSF54373">
    <property type="entry name" value="FAD-linked reductases, C-terminal domain"/>
    <property type="match status" value="1"/>
</dbReference>
<organism evidence="8 9">
    <name type="scientific">Orchesella cincta</name>
    <name type="common">Springtail</name>
    <name type="synonym">Podura cincta</name>
    <dbReference type="NCBI Taxonomy" id="48709"/>
    <lineage>
        <taxon>Eukaryota</taxon>
        <taxon>Metazoa</taxon>
        <taxon>Ecdysozoa</taxon>
        <taxon>Arthropoda</taxon>
        <taxon>Hexapoda</taxon>
        <taxon>Collembola</taxon>
        <taxon>Entomobryomorpha</taxon>
        <taxon>Entomobryoidea</taxon>
        <taxon>Orchesellidae</taxon>
        <taxon>Orchesellinae</taxon>
        <taxon>Orchesella</taxon>
    </lineage>
</organism>
<evidence type="ECO:0000256" key="5">
    <source>
        <dbReference type="RuleBase" id="RU003968"/>
    </source>
</evidence>
<dbReference type="Gene3D" id="3.30.560.10">
    <property type="entry name" value="Glucose Oxidase, domain 3"/>
    <property type="match status" value="2"/>
</dbReference>
<evidence type="ECO:0000256" key="4">
    <source>
        <dbReference type="ARBA" id="ARBA00022827"/>
    </source>
</evidence>
<feature type="signal peptide" evidence="6">
    <location>
        <begin position="1"/>
        <end position="19"/>
    </location>
</feature>
<evidence type="ECO:0000256" key="1">
    <source>
        <dbReference type="ARBA" id="ARBA00001974"/>
    </source>
</evidence>
<evidence type="ECO:0000259" key="7">
    <source>
        <dbReference type="PROSITE" id="PS00623"/>
    </source>
</evidence>
<gene>
    <name evidence="8" type="ORF">Ocin01_13998</name>
</gene>
<feature type="chain" id="PRO_5008904079" evidence="6">
    <location>
        <begin position="20"/>
        <end position="723"/>
    </location>
</feature>
<dbReference type="InterPro" id="IPR012132">
    <property type="entry name" value="GMC_OxRdtase"/>
</dbReference>
<evidence type="ECO:0000256" key="6">
    <source>
        <dbReference type="SAM" id="SignalP"/>
    </source>
</evidence>
<dbReference type="Pfam" id="PF00732">
    <property type="entry name" value="GMC_oxred_N"/>
    <property type="match status" value="1"/>
</dbReference>
<evidence type="ECO:0000256" key="2">
    <source>
        <dbReference type="ARBA" id="ARBA00010790"/>
    </source>
</evidence>
<comment type="cofactor">
    <cofactor evidence="1">
        <name>FAD</name>
        <dbReference type="ChEBI" id="CHEBI:57692"/>
    </cofactor>
</comment>
<evidence type="ECO:0000313" key="8">
    <source>
        <dbReference type="EMBL" id="ODM92682.1"/>
    </source>
</evidence>
<keyword evidence="4 5" id="KW-0274">FAD</keyword>
<comment type="caution">
    <text evidence="8">The sequence shown here is derived from an EMBL/GenBank/DDBJ whole genome shotgun (WGS) entry which is preliminary data.</text>
</comment>
<feature type="domain" description="Glucose-methanol-choline oxidoreductase N-terminal" evidence="7">
    <location>
        <begin position="545"/>
        <end position="568"/>
    </location>
</feature>
<dbReference type="PANTHER" id="PTHR11552">
    <property type="entry name" value="GLUCOSE-METHANOL-CHOLINE GMC OXIDOREDUCTASE"/>
    <property type="match status" value="1"/>
</dbReference>
<dbReference type="PROSITE" id="PS00623">
    <property type="entry name" value="GMC_OXRED_1"/>
    <property type="match status" value="1"/>
</dbReference>
<dbReference type="PANTHER" id="PTHR11552:SF147">
    <property type="entry name" value="CHOLINE DEHYDROGENASE, MITOCHONDRIAL"/>
    <property type="match status" value="1"/>
</dbReference>
<dbReference type="InterPro" id="IPR036188">
    <property type="entry name" value="FAD/NAD-bd_sf"/>
</dbReference>
<dbReference type="STRING" id="48709.A0A1D2MIE0"/>
<dbReference type="Proteomes" id="UP000094527">
    <property type="component" value="Unassembled WGS sequence"/>
</dbReference>
<dbReference type="InterPro" id="IPR000172">
    <property type="entry name" value="GMC_OxRdtase_N"/>
</dbReference>
<dbReference type="SUPFAM" id="SSF51905">
    <property type="entry name" value="FAD/NAD(P)-binding domain"/>
    <property type="match status" value="2"/>
</dbReference>
<feature type="non-terminal residue" evidence="8">
    <location>
        <position position="723"/>
    </location>
</feature>
<dbReference type="Gene3D" id="3.50.50.60">
    <property type="entry name" value="FAD/NAD(P)-binding domain"/>
    <property type="match status" value="3"/>
</dbReference>
<evidence type="ECO:0000313" key="9">
    <source>
        <dbReference type="Proteomes" id="UP000094527"/>
    </source>
</evidence>
<accession>A0A1D2MIE0</accession>
<name>A0A1D2MIE0_ORCCI</name>
<keyword evidence="3 5" id="KW-0285">Flavoprotein</keyword>
<dbReference type="InterPro" id="IPR007867">
    <property type="entry name" value="GMC_OxRtase_C"/>
</dbReference>